<dbReference type="PANTHER" id="PTHR15574:SF43">
    <property type="entry name" value="DDB1- AND CUL4-ASSOCIATED FACTOR 5"/>
    <property type="match status" value="1"/>
</dbReference>
<dbReference type="InterPro" id="IPR036322">
    <property type="entry name" value="WD40_repeat_dom_sf"/>
</dbReference>
<dbReference type="InParanoid" id="G4TDN5"/>
<dbReference type="GO" id="GO:0080008">
    <property type="term" value="C:Cul4-RING E3 ubiquitin ligase complex"/>
    <property type="evidence" value="ECO:0007669"/>
    <property type="project" value="TreeGrafter"/>
</dbReference>
<dbReference type="SMART" id="SM00320">
    <property type="entry name" value="WD40"/>
    <property type="match status" value="5"/>
</dbReference>
<keyword evidence="6" id="KW-1185">Reference proteome</keyword>
<dbReference type="eggNOG" id="KOG4227">
    <property type="taxonomic scope" value="Eukaryota"/>
</dbReference>
<dbReference type="EMBL" id="CAFZ01000055">
    <property type="protein sequence ID" value="CCA69428.1"/>
    <property type="molecule type" value="Genomic_DNA"/>
</dbReference>
<dbReference type="PROSITE" id="PS50294">
    <property type="entry name" value="WD_REPEATS_REGION"/>
    <property type="match status" value="1"/>
</dbReference>
<evidence type="ECO:0000256" key="3">
    <source>
        <dbReference type="PROSITE-ProRule" id="PRU00221"/>
    </source>
</evidence>
<evidence type="ECO:0000313" key="5">
    <source>
        <dbReference type="EMBL" id="CCA69428.1"/>
    </source>
</evidence>
<dbReference type="OrthoDB" id="4869960at2759"/>
<feature type="region of interest" description="Disordered" evidence="4">
    <location>
        <begin position="563"/>
        <end position="592"/>
    </location>
</feature>
<accession>G4TDN5</accession>
<reference evidence="5 6" key="1">
    <citation type="journal article" date="2011" name="PLoS Pathog.">
        <title>Endophytic Life Strategies Decoded by Genome and Transcriptome Analyses of the Mutualistic Root Symbiont Piriformospora indica.</title>
        <authorList>
            <person name="Zuccaro A."/>
            <person name="Lahrmann U."/>
            <person name="Guldener U."/>
            <person name="Langen G."/>
            <person name="Pfiffi S."/>
            <person name="Biedenkopf D."/>
            <person name="Wong P."/>
            <person name="Samans B."/>
            <person name="Grimm C."/>
            <person name="Basiewicz M."/>
            <person name="Murat C."/>
            <person name="Martin F."/>
            <person name="Kogel K.H."/>
        </authorList>
    </citation>
    <scope>NUCLEOTIDE SEQUENCE [LARGE SCALE GENOMIC DNA]</scope>
    <source>
        <strain evidence="5 6">DSM 11827</strain>
    </source>
</reference>
<protein>
    <submittedName>
        <fullName evidence="5">Uncharacterized protein</fullName>
    </submittedName>
</protein>
<feature type="compositionally biased region" description="Acidic residues" evidence="4">
    <location>
        <begin position="566"/>
        <end position="592"/>
    </location>
</feature>
<keyword evidence="2" id="KW-0677">Repeat</keyword>
<gene>
    <name evidence="5" type="ORF">PIIN_03328</name>
</gene>
<dbReference type="InterPro" id="IPR015943">
    <property type="entry name" value="WD40/YVTN_repeat-like_dom_sf"/>
</dbReference>
<dbReference type="STRING" id="1109443.G4TDN5"/>
<dbReference type="InterPro" id="IPR045151">
    <property type="entry name" value="DCAF8"/>
</dbReference>
<name>G4TDN5_SERID</name>
<dbReference type="GO" id="GO:0005737">
    <property type="term" value="C:cytoplasm"/>
    <property type="evidence" value="ECO:0007669"/>
    <property type="project" value="TreeGrafter"/>
</dbReference>
<dbReference type="PANTHER" id="PTHR15574">
    <property type="entry name" value="WD REPEAT DOMAIN-CONTAINING FAMILY"/>
    <property type="match status" value="1"/>
</dbReference>
<dbReference type="Pfam" id="PF00400">
    <property type="entry name" value="WD40"/>
    <property type="match status" value="4"/>
</dbReference>
<evidence type="ECO:0000256" key="4">
    <source>
        <dbReference type="SAM" id="MobiDB-lite"/>
    </source>
</evidence>
<evidence type="ECO:0000256" key="2">
    <source>
        <dbReference type="ARBA" id="ARBA00022737"/>
    </source>
</evidence>
<comment type="caution">
    <text evidence="5">The sequence shown here is derived from an EMBL/GenBank/DDBJ whole genome shotgun (WGS) entry which is preliminary data.</text>
</comment>
<dbReference type="Proteomes" id="UP000007148">
    <property type="component" value="Unassembled WGS sequence"/>
</dbReference>
<feature type="repeat" description="WD" evidence="3">
    <location>
        <begin position="42"/>
        <end position="75"/>
    </location>
</feature>
<sequence>MNKQNRIRSWKAPAYSDVVSEKARHFDLLLQRYNGLDWIVKLKDHTSCVNALAFSSKGGRWLASGGDDLRILLWDQHETQITKPSHTFTGPRRNIFELAFTANNNYLLCGGVDSAIRRYDFQRVGEASNIDPIHTFLHHNDSIRGISPHITNDELYITASEDGTLFYHDARSPVPVNHLISRHGWVGVQFHPRLEHLFLGGTDRGRGRITLFDVRKCFGQGYDIDNRELMRYAVQAIGEKPISSSLCDLAFDQTGERFATVNQGHFPTVYSISDPYPIAVCTAERLPSGDPVLPLERTYGNSCTIKHVSFGGPSLYGHGKGTFEDTDQFLATGSDDFRGYVWRLPPTSYLLAKREEMEDDNNQWECPRGRFGYIMSALDDTLRLPVTLNQPAFRLGGHQSIVNSAKWHPELPRIATCGIESKVVLHDCAPVVEGAVKVDSSTVRKRSSRLRTRPRMLDAHRVITGEVTEDISSDENRSTILYFDSTLANDEVMERRSRSISINLDDADSSGEELRGGSGNIPESDELLMSYHNRERIMALFARLLARSASREAVDDGLSRMLGMIEDGEEQEEHEREGDDEEDDNMSVEMPE</sequence>
<dbReference type="HOGENOM" id="CLU_030900_0_0_1"/>
<proteinExistence type="predicted"/>
<keyword evidence="1 3" id="KW-0853">WD repeat</keyword>
<dbReference type="InterPro" id="IPR001680">
    <property type="entry name" value="WD40_rpt"/>
</dbReference>
<dbReference type="GO" id="GO:0045717">
    <property type="term" value="P:negative regulation of fatty acid biosynthetic process"/>
    <property type="evidence" value="ECO:0007669"/>
    <property type="project" value="TreeGrafter"/>
</dbReference>
<dbReference type="PROSITE" id="PS50082">
    <property type="entry name" value="WD_REPEATS_2"/>
    <property type="match status" value="1"/>
</dbReference>
<dbReference type="AlphaFoldDB" id="G4TDN5"/>
<dbReference type="OMA" id="YNELACR"/>
<dbReference type="SUPFAM" id="SSF50978">
    <property type="entry name" value="WD40 repeat-like"/>
    <property type="match status" value="1"/>
</dbReference>
<evidence type="ECO:0000313" key="6">
    <source>
        <dbReference type="Proteomes" id="UP000007148"/>
    </source>
</evidence>
<organism evidence="5 6">
    <name type="scientific">Serendipita indica (strain DSM 11827)</name>
    <name type="common">Root endophyte fungus</name>
    <name type="synonym">Piriformospora indica</name>
    <dbReference type="NCBI Taxonomy" id="1109443"/>
    <lineage>
        <taxon>Eukaryota</taxon>
        <taxon>Fungi</taxon>
        <taxon>Dikarya</taxon>
        <taxon>Basidiomycota</taxon>
        <taxon>Agaricomycotina</taxon>
        <taxon>Agaricomycetes</taxon>
        <taxon>Sebacinales</taxon>
        <taxon>Serendipitaceae</taxon>
        <taxon>Serendipita</taxon>
    </lineage>
</organism>
<dbReference type="Gene3D" id="2.130.10.10">
    <property type="entry name" value="YVTN repeat-like/Quinoprotein amine dehydrogenase"/>
    <property type="match status" value="2"/>
</dbReference>
<evidence type="ECO:0000256" key="1">
    <source>
        <dbReference type="ARBA" id="ARBA00022574"/>
    </source>
</evidence>